<sequence>MKKIIFILLLFLANPIVKCQIADRFTYMTTIGTGISMEPPSTTPFAWQVAGHYKLSERFSAGIGTGLSVYEKALIPLFADARFQLTKPRRFVPYLQCGIGYAFAPGEDANGGFFFHPSVGVQYKTRGKTTLLLSIGYEIQNLERLKKYENSHYAAEFREKLHHNLISIKLGVML</sequence>
<dbReference type="Proteomes" id="UP000184192">
    <property type="component" value="Unassembled WGS sequence"/>
</dbReference>
<evidence type="ECO:0008006" key="4">
    <source>
        <dbReference type="Google" id="ProtNLM"/>
    </source>
</evidence>
<keyword evidence="3" id="KW-1185">Reference proteome</keyword>
<feature type="chain" id="PRO_5009919392" description="Outer membrane protein beta-barrel domain-containing protein" evidence="1">
    <location>
        <begin position="20"/>
        <end position="174"/>
    </location>
</feature>
<proteinExistence type="predicted"/>
<evidence type="ECO:0000313" key="2">
    <source>
        <dbReference type="EMBL" id="SHJ77635.1"/>
    </source>
</evidence>
<dbReference type="AlphaFoldDB" id="A0A1M6M2I8"/>
<gene>
    <name evidence="2" type="ORF">SAMN05444350_16017</name>
</gene>
<accession>A0A1M6M2I8</accession>
<name>A0A1M6M2I8_9BACE</name>
<protein>
    <recommendedName>
        <fullName evidence="4">Outer membrane protein beta-barrel domain-containing protein</fullName>
    </recommendedName>
</protein>
<feature type="signal peptide" evidence="1">
    <location>
        <begin position="1"/>
        <end position="19"/>
    </location>
</feature>
<evidence type="ECO:0000313" key="3">
    <source>
        <dbReference type="Proteomes" id="UP000184192"/>
    </source>
</evidence>
<evidence type="ECO:0000256" key="1">
    <source>
        <dbReference type="SAM" id="SignalP"/>
    </source>
</evidence>
<dbReference type="eggNOG" id="ENOG5033HSR">
    <property type="taxonomic scope" value="Bacteria"/>
</dbReference>
<dbReference type="InterPro" id="IPR011250">
    <property type="entry name" value="OMP/PagP_B-barrel"/>
</dbReference>
<organism evidence="2 3">
    <name type="scientific">Bacteroides stercorirosoris</name>
    <dbReference type="NCBI Taxonomy" id="871324"/>
    <lineage>
        <taxon>Bacteria</taxon>
        <taxon>Pseudomonadati</taxon>
        <taxon>Bacteroidota</taxon>
        <taxon>Bacteroidia</taxon>
        <taxon>Bacteroidales</taxon>
        <taxon>Bacteroidaceae</taxon>
        <taxon>Bacteroides</taxon>
    </lineage>
</organism>
<dbReference type="GeneID" id="92714877"/>
<keyword evidence="1" id="KW-0732">Signal</keyword>
<dbReference type="EMBL" id="FQZN01000060">
    <property type="protein sequence ID" value="SHJ77635.1"/>
    <property type="molecule type" value="Genomic_DNA"/>
</dbReference>
<dbReference type="RefSeq" id="WP_025835463.1">
    <property type="nucleotide sequence ID" value="NZ_FQZN01000060.1"/>
</dbReference>
<dbReference type="SUPFAM" id="SSF56925">
    <property type="entry name" value="OMPA-like"/>
    <property type="match status" value="1"/>
</dbReference>
<reference evidence="3" key="1">
    <citation type="submission" date="2016-11" db="EMBL/GenBank/DDBJ databases">
        <authorList>
            <person name="Varghese N."/>
            <person name="Submissions S."/>
        </authorList>
    </citation>
    <scope>NUCLEOTIDE SEQUENCE [LARGE SCALE GENOMIC DNA]</scope>
    <source>
        <strain evidence="3">DSM 26884</strain>
    </source>
</reference>